<dbReference type="SUPFAM" id="SSF54523">
    <property type="entry name" value="Pili subunits"/>
    <property type="match status" value="1"/>
</dbReference>
<keyword evidence="1" id="KW-1133">Transmembrane helix</keyword>
<dbReference type="EMBL" id="VSSQ01005588">
    <property type="protein sequence ID" value="MPM29715.1"/>
    <property type="molecule type" value="Genomic_DNA"/>
</dbReference>
<gene>
    <name evidence="2" type="ORF">SDC9_76255</name>
</gene>
<dbReference type="InterPro" id="IPR045584">
    <property type="entry name" value="Pilin-like"/>
</dbReference>
<evidence type="ECO:0000256" key="1">
    <source>
        <dbReference type="SAM" id="Phobius"/>
    </source>
</evidence>
<evidence type="ECO:0000313" key="2">
    <source>
        <dbReference type="EMBL" id="MPM29715.1"/>
    </source>
</evidence>
<comment type="caution">
    <text evidence="2">The sequence shown here is derived from an EMBL/GenBank/DDBJ whole genome shotgun (WGS) entry which is preliminary data.</text>
</comment>
<dbReference type="NCBIfam" id="TIGR02532">
    <property type="entry name" value="IV_pilin_GFxxxE"/>
    <property type="match status" value="1"/>
</dbReference>
<dbReference type="Gene3D" id="3.30.700.10">
    <property type="entry name" value="Glycoprotein, Type 4 Pilin"/>
    <property type="match status" value="1"/>
</dbReference>
<feature type="transmembrane region" description="Helical" evidence="1">
    <location>
        <begin position="7"/>
        <end position="28"/>
    </location>
</feature>
<organism evidence="2">
    <name type="scientific">bioreactor metagenome</name>
    <dbReference type="NCBI Taxonomy" id="1076179"/>
    <lineage>
        <taxon>unclassified sequences</taxon>
        <taxon>metagenomes</taxon>
        <taxon>ecological metagenomes</taxon>
    </lineage>
</organism>
<keyword evidence="1" id="KW-0812">Transmembrane</keyword>
<proteinExistence type="predicted"/>
<name>A0A644YMA7_9ZZZZ</name>
<dbReference type="InterPro" id="IPR012902">
    <property type="entry name" value="N_methyl_site"/>
</dbReference>
<dbReference type="AlphaFoldDB" id="A0A644YMA7"/>
<keyword evidence="1" id="KW-0472">Membrane</keyword>
<protein>
    <recommendedName>
        <fullName evidence="3">Prepilin-type N-terminal cleavage/methylation domain-containing protein</fullName>
    </recommendedName>
</protein>
<evidence type="ECO:0008006" key="3">
    <source>
        <dbReference type="Google" id="ProtNLM"/>
    </source>
</evidence>
<reference evidence="2" key="1">
    <citation type="submission" date="2019-08" db="EMBL/GenBank/DDBJ databases">
        <authorList>
            <person name="Kucharzyk K."/>
            <person name="Murdoch R.W."/>
            <person name="Higgins S."/>
            <person name="Loffler F."/>
        </authorList>
    </citation>
    <scope>NUCLEOTIDE SEQUENCE</scope>
</reference>
<accession>A0A644YMA7</accession>
<dbReference type="Pfam" id="PF07963">
    <property type="entry name" value="N_methyl"/>
    <property type="match status" value="1"/>
</dbReference>
<sequence length="143" mass="15483">MQRGFTVIELVIIIAIISILAGLALPAINETIAKHEILTAARLLESDIRWVQQMAMNTTPDTSFPEFKPQPNKYSVKSGLKLIKSVNLPAGVTLSGPKTLSFGMNGTPITDGQALPTTLFLTSKKTSLTRHVVVSSVGRIRIE</sequence>